<dbReference type="InterPro" id="IPR014729">
    <property type="entry name" value="Rossmann-like_a/b/a_fold"/>
</dbReference>
<sequence length="241" mass="28078">MIPQWNEVIDYLAAKEEVTENYDLAILAGNSLPYLADELIHLYKQKKASAFMLVGGIGHATPFLRENFKNIGMNISGSCETEMYLDYFKLKYHLDKDQFLIETESTNSGENASFSLEKVQESDLNPRKVLLLQDPILQRRTKETFHKEWQETHAHFTNYVPIVPFVKTVDERITFEDNRLNGLWNKDYFFSLVLGEIDRLRNDENGYGPNGRNYIGAVEIPESVQLAYEQLCQVYDYKQKR</sequence>
<organism evidence="1 2">
    <name type="scientific">Enterococcus quebecensis</name>
    <dbReference type="NCBI Taxonomy" id="903983"/>
    <lineage>
        <taxon>Bacteria</taxon>
        <taxon>Bacillati</taxon>
        <taxon>Bacillota</taxon>
        <taxon>Bacilli</taxon>
        <taxon>Lactobacillales</taxon>
        <taxon>Enterococcaceae</taxon>
        <taxon>Enterococcus</taxon>
    </lineage>
</organism>
<keyword evidence="2" id="KW-1185">Reference proteome</keyword>
<dbReference type="Proteomes" id="UP000094764">
    <property type="component" value="Unassembled WGS sequence"/>
</dbReference>
<name>A0A1E5GU85_9ENTE</name>
<gene>
    <name evidence="1" type="ORF">BCR23_04905</name>
</gene>
<dbReference type="Gene3D" id="3.40.50.620">
    <property type="entry name" value="HUPs"/>
    <property type="match status" value="1"/>
</dbReference>
<dbReference type="OrthoDB" id="2216870at2"/>
<dbReference type="STRING" id="903983.BCR23_04905"/>
<protein>
    <submittedName>
        <fullName evidence="1">Uncharacterized protein</fullName>
    </submittedName>
</protein>
<reference evidence="2" key="1">
    <citation type="submission" date="2016-09" db="EMBL/GenBank/DDBJ databases">
        <authorList>
            <person name="Gulvik C.A."/>
        </authorList>
    </citation>
    <scope>NUCLEOTIDE SEQUENCE [LARGE SCALE GENOMIC DNA]</scope>
    <source>
        <strain evidence="2">LMG 26306</strain>
    </source>
</reference>
<dbReference type="Gene3D" id="1.10.3620.10">
    <property type="entry name" value="YdcF like domain"/>
    <property type="match status" value="1"/>
</dbReference>
<evidence type="ECO:0000313" key="1">
    <source>
        <dbReference type="EMBL" id="OEG16229.1"/>
    </source>
</evidence>
<dbReference type="GO" id="GO:0005886">
    <property type="term" value="C:plasma membrane"/>
    <property type="evidence" value="ECO:0007669"/>
    <property type="project" value="TreeGrafter"/>
</dbReference>
<dbReference type="RefSeq" id="WP_069634683.1">
    <property type="nucleotide sequence ID" value="NZ_JXKZ01000007.1"/>
</dbReference>
<dbReference type="EMBL" id="MIKB01000013">
    <property type="protein sequence ID" value="OEG16229.1"/>
    <property type="molecule type" value="Genomic_DNA"/>
</dbReference>
<dbReference type="PANTHER" id="PTHR30336:SF20">
    <property type="entry name" value="DUF218 DOMAIN-CONTAINING PROTEIN"/>
    <property type="match status" value="1"/>
</dbReference>
<dbReference type="PANTHER" id="PTHR30336">
    <property type="entry name" value="INNER MEMBRANE PROTEIN, PROBABLE PERMEASE"/>
    <property type="match status" value="1"/>
</dbReference>
<accession>A0A1E5GU85</accession>
<comment type="caution">
    <text evidence="1">The sequence shown here is derived from an EMBL/GenBank/DDBJ whole genome shotgun (WGS) entry which is preliminary data.</text>
</comment>
<proteinExistence type="predicted"/>
<dbReference type="InterPro" id="IPR051599">
    <property type="entry name" value="Cell_Envelope_Assoc"/>
</dbReference>
<evidence type="ECO:0000313" key="2">
    <source>
        <dbReference type="Proteomes" id="UP000094764"/>
    </source>
</evidence>
<dbReference type="AlphaFoldDB" id="A0A1E5GU85"/>